<evidence type="ECO:0000256" key="1">
    <source>
        <dbReference type="ARBA" id="ARBA00023015"/>
    </source>
</evidence>
<dbReference type="EMBL" id="BAABEO010000034">
    <property type="protein sequence ID" value="GAA3702055.1"/>
    <property type="molecule type" value="Genomic_DNA"/>
</dbReference>
<dbReference type="InterPro" id="IPR050707">
    <property type="entry name" value="HTH_MetabolicPath_Reg"/>
</dbReference>
<feature type="domain" description="IclR-ED" evidence="5">
    <location>
        <begin position="107"/>
        <end position="292"/>
    </location>
</feature>
<feature type="domain" description="HTH iclR-type" evidence="4">
    <location>
        <begin position="46"/>
        <end position="106"/>
    </location>
</feature>
<protein>
    <recommendedName>
        <fullName evidence="8">IclR family transcriptional regulator</fullName>
    </recommendedName>
</protein>
<dbReference type="InterPro" id="IPR011991">
    <property type="entry name" value="ArsR-like_HTH"/>
</dbReference>
<name>A0ABP7D865_9MICC</name>
<dbReference type="SMART" id="SM00346">
    <property type="entry name" value="HTH_ICLR"/>
    <property type="match status" value="1"/>
</dbReference>
<dbReference type="Proteomes" id="UP001500752">
    <property type="component" value="Unassembled WGS sequence"/>
</dbReference>
<sequence length="297" mass="31504">MVSPFPAGFLASGVSPSQGGGPADDVDAAEGKAFDDYLEGGTIKASKSVQKALQVLDSFLEAGHSIGVSEIARAVGLPKSTTYRIIRQLATCGYLERVGDSYRLGFRLFVLGRRFILSGPNGLLDAAAPFLGSLFLQTGFSVHLGVIEHGEVTILDRLQSHRMNISFGSVAASLPATTTSIGKILLALGDEPQLRETLDRGLPRRTPASIQAPGILMQQLAAARSSGVAYDLEESVRGVVSVASAIHWRGRAIAAVSAAGPAGRFDPHAASQYVLRTAKSVEADFLKRRLMAQDFRR</sequence>
<dbReference type="SUPFAM" id="SSF55781">
    <property type="entry name" value="GAF domain-like"/>
    <property type="match status" value="1"/>
</dbReference>
<dbReference type="PANTHER" id="PTHR30136">
    <property type="entry name" value="HELIX-TURN-HELIX TRANSCRIPTIONAL REGULATOR, ICLR FAMILY"/>
    <property type="match status" value="1"/>
</dbReference>
<reference evidence="7" key="1">
    <citation type="journal article" date="2019" name="Int. J. Syst. Evol. Microbiol.">
        <title>The Global Catalogue of Microorganisms (GCM) 10K type strain sequencing project: providing services to taxonomists for standard genome sequencing and annotation.</title>
        <authorList>
            <consortium name="The Broad Institute Genomics Platform"/>
            <consortium name="The Broad Institute Genome Sequencing Center for Infectious Disease"/>
            <person name="Wu L."/>
            <person name="Ma J."/>
        </authorList>
    </citation>
    <scope>NUCLEOTIDE SEQUENCE [LARGE SCALE GENOMIC DNA]</scope>
    <source>
        <strain evidence="7">JCM 30742</strain>
    </source>
</reference>
<evidence type="ECO:0008006" key="8">
    <source>
        <dbReference type="Google" id="ProtNLM"/>
    </source>
</evidence>
<dbReference type="InterPro" id="IPR014757">
    <property type="entry name" value="Tscrpt_reg_IclR_C"/>
</dbReference>
<dbReference type="PANTHER" id="PTHR30136:SF35">
    <property type="entry name" value="HTH-TYPE TRANSCRIPTIONAL REGULATOR RV1719"/>
    <property type="match status" value="1"/>
</dbReference>
<dbReference type="Gene3D" id="3.30.450.40">
    <property type="match status" value="1"/>
</dbReference>
<keyword evidence="2" id="KW-0238">DNA-binding</keyword>
<evidence type="ECO:0000259" key="4">
    <source>
        <dbReference type="PROSITE" id="PS51077"/>
    </source>
</evidence>
<dbReference type="InterPro" id="IPR036388">
    <property type="entry name" value="WH-like_DNA-bd_sf"/>
</dbReference>
<organism evidence="6 7">
    <name type="scientific">Arthrobacter ginkgonis</name>
    <dbReference type="NCBI Taxonomy" id="1630594"/>
    <lineage>
        <taxon>Bacteria</taxon>
        <taxon>Bacillati</taxon>
        <taxon>Actinomycetota</taxon>
        <taxon>Actinomycetes</taxon>
        <taxon>Micrococcales</taxon>
        <taxon>Micrococcaceae</taxon>
        <taxon>Arthrobacter</taxon>
    </lineage>
</organism>
<evidence type="ECO:0000256" key="3">
    <source>
        <dbReference type="ARBA" id="ARBA00023163"/>
    </source>
</evidence>
<comment type="caution">
    <text evidence="6">The sequence shown here is derived from an EMBL/GenBank/DDBJ whole genome shotgun (WGS) entry which is preliminary data.</text>
</comment>
<dbReference type="PROSITE" id="PS51078">
    <property type="entry name" value="ICLR_ED"/>
    <property type="match status" value="1"/>
</dbReference>
<dbReference type="InterPro" id="IPR029016">
    <property type="entry name" value="GAF-like_dom_sf"/>
</dbReference>
<evidence type="ECO:0000259" key="5">
    <source>
        <dbReference type="PROSITE" id="PS51078"/>
    </source>
</evidence>
<dbReference type="InterPro" id="IPR036390">
    <property type="entry name" value="WH_DNA-bd_sf"/>
</dbReference>
<dbReference type="InterPro" id="IPR005471">
    <property type="entry name" value="Tscrpt_reg_IclR_N"/>
</dbReference>
<dbReference type="Pfam" id="PF09339">
    <property type="entry name" value="HTH_IclR"/>
    <property type="match status" value="1"/>
</dbReference>
<dbReference type="CDD" id="cd00090">
    <property type="entry name" value="HTH_ARSR"/>
    <property type="match status" value="1"/>
</dbReference>
<dbReference type="PROSITE" id="PS51077">
    <property type="entry name" value="HTH_ICLR"/>
    <property type="match status" value="1"/>
</dbReference>
<dbReference type="Pfam" id="PF01614">
    <property type="entry name" value="IclR_C"/>
    <property type="match status" value="1"/>
</dbReference>
<keyword evidence="3" id="KW-0804">Transcription</keyword>
<gene>
    <name evidence="6" type="ORF">GCM10023081_43090</name>
</gene>
<evidence type="ECO:0000313" key="6">
    <source>
        <dbReference type="EMBL" id="GAA3702055.1"/>
    </source>
</evidence>
<evidence type="ECO:0000313" key="7">
    <source>
        <dbReference type="Proteomes" id="UP001500752"/>
    </source>
</evidence>
<proteinExistence type="predicted"/>
<dbReference type="SUPFAM" id="SSF46785">
    <property type="entry name" value="Winged helix' DNA-binding domain"/>
    <property type="match status" value="1"/>
</dbReference>
<dbReference type="Gene3D" id="1.10.10.10">
    <property type="entry name" value="Winged helix-like DNA-binding domain superfamily/Winged helix DNA-binding domain"/>
    <property type="match status" value="1"/>
</dbReference>
<keyword evidence="1" id="KW-0805">Transcription regulation</keyword>
<accession>A0ABP7D865</accession>
<evidence type="ECO:0000256" key="2">
    <source>
        <dbReference type="ARBA" id="ARBA00023125"/>
    </source>
</evidence>
<dbReference type="RefSeq" id="WP_345154168.1">
    <property type="nucleotide sequence ID" value="NZ_BAABEO010000034.1"/>
</dbReference>
<keyword evidence="7" id="KW-1185">Reference proteome</keyword>